<dbReference type="PANTHER" id="PTHR43441">
    <property type="entry name" value="RIBOSOMAL-PROTEIN-SERINE ACETYLTRANSFERASE"/>
    <property type="match status" value="1"/>
</dbReference>
<reference evidence="2 3" key="1">
    <citation type="submission" date="2023-06" db="EMBL/GenBank/DDBJ databases">
        <title>Aquibacillus rhizosphaerae LR5S19.</title>
        <authorList>
            <person name="Sun J.-Q."/>
        </authorList>
    </citation>
    <scope>NUCLEOTIDE SEQUENCE [LARGE SCALE GENOMIC DNA]</scope>
    <source>
        <strain evidence="2 3">LR5S19</strain>
    </source>
</reference>
<dbReference type="RefSeq" id="WP_285930336.1">
    <property type="nucleotide sequence ID" value="NZ_JASTZU010000016.1"/>
</dbReference>
<accession>A0ABT7L0X8</accession>
<gene>
    <name evidence="2" type="ORF">QQS35_03210</name>
</gene>
<dbReference type="InterPro" id="IPR016181">
    <property type="entry name" value="Acyl_CoA_acyltransferase"/>
</dbReference>
<keyword evidence="3" id="KW-1185">Reference proteome</keyword>
<organism evidence="2 3">
    <name type="scientific">Aquibacillus rhizosphaerae</name>
    <dbReference type="NCBI Taxonomy" id="3051431"/>
    <lineage>
        <taxon>Bacteria</taxon>
        <taxon>Bacillati</taxon>
        <taxon>Bacillota</taxon>
        <taxon>Bacilli</taxon>
        <taxon>Bacillales</taxon>
        <taxon>Bacillaceae</taxon>
        <taxon>Aquibacillus</taxon>
    </lineage>
</organism>
<dbReference type="PANTHER" id="PTHR43441:SF12">
    <property type="entry name" value="RIBOSOMAL N-ACETYLTRANSFERASE YDAF-RELATED"/>
    <property type="match status" value="1"/>
</dbReference>
<evidence type="ECO:0000313" key="2">
    <source>
        <dbReference type="EMBL" id="MDL4839468.1"/>
    </source>
</evidence>
<dbReference type="EC" id="2.-.-.-" evidence="2"/>
<evidence type="ECO:0000259" key="1">
    <source>
        <dbReference type="PROSITE" id="PS51186"/>
    </source>
</evidence>
<dbReference type="GO" id="GO:0016740">
    <property type="term" value="F:transferase activity"/>
    <property type="evidence" value="ECO:0007669"/>
    <property type="project" value="UniProtKB-KW"/>
</dbReference>
<proteinExistence type="predicted"/>
<dbReference type="Gene3D" id="3.40.630.30">
    <property type="match status" value="1"/>
</dbReference>
<sequence length="182" mass="21412">MFSYKVNDQIVIEILQQHHKEELYRLINSNREHLRKWLLWVDKRKSAEDFESIIPIWITNYANNDGFDAGIRYNGKLVGMIGLHYIDWKNRATSIGYFLSEDAQGKGIITNSVKSLVNYLFGEMNLHRIEIQCATNNLKSISIPKRLGFEEEGIKRDGQWLYDHFVDLVTFSLLRSDWDKNN</sequence>
<keyword evidence="2" id="KW-0808">Transferase</keyword>
<dbReference type="Pfam" id="PF13302">
    <property type="entry name" value="Acetyltransf_3"/>
    <property type="match status" value="1"/>
</dbReference>
<feature type="domain" description="N-acetyltransferase" evidence="1">
    <location>
        <begin position="10"/>
        <end position="172"/>
    </location>
</feature>
<dbReference type="InterPro" id="IPR000182">
    <property type="entry name" value="GNAT_dom"/>
</dbReference>
<dbReference type="Proteomes" id="UP001235343">
    <property type="component" value="Unassembled WGS sequence"/>
</dbReference>
<evidence type="ECO:0000313" key="3">
    <source>
        <dbReference type="Proteomes" id="UP001235343"/>
    </source>
</evidence>
<dbReference type="PROSITE" id="PS51186">
    <property type="entry name" value="GNAT"/>
    <property type="match status" value="1"/>
</dbReference>
<dbReference type="EMBL" id="JASTZU010000016">
    <property type="protein sequence ID" value="MDL4839468.1"/>
    <property type="molecule type" value="Genomic_DNA"/>
</dbReference>
<name>A0ABT7L0X8_9BACI</name>
<comment type="caution">
    <text evidence="2">The sequence shown here is derived from an EMBL/GenBank/DDBJ whole genome shotgun (WGS) entry which is preliminary data.</text>
</comment>
<dbReference type="SUPFAM" id="SSF55729">
    <property type="entry name" value="Acyl-CoA N-acyltransferases (Nat)"/>
    <property type="match status" value="1"/>
</dbReference>
<protein>
    <submittedName>
        <fullName evidence="2">GNAT family protein</fullName>
        <ecNumber evidence="2">2.-.-.-</ecNumber>
    </submittedName>
</protein>
<dbReference type="InterPro" id="IPR051908">
    <property type="entry name" value="Ribosomal_N-acetyltransferase"/>
</dbReference>